<dbReference type="Pfam" id="PF00106">
    <property type="entry name" value="adh_short"/>
    <property type="match status" value="1"/>
</dbReference>
<dbReference type="InterPro" id="IPR036291">
    <property type="entry name" value="NAD(P)-bd_dom_sf"/>
</dbReference>
<dbReference type="InterPro" id="IPR052184">
    <property type="entry name" value="SDR_enzymes"/>
</dbReference>
<accession>A0A7R7XXS6</accession>
<dbReference type="PANTHER" id="PTHR45458">
    <property type="entry name" value="SHORT-CHAIN DEHYDROGENASE/REDUCTASE SDR"/>
    <property type="match status" value="1"/>
</dbReference>
<dbReference type="SUPFAM" id="SSF51735">
    <property type="entry name" value="NAD(P)-binding Rossmann-fold domains"/>
    <property type="match status" value="1"/>
</dbReference>
<evidence type="ECO:0008006" key="3">
    <source>
        <dbReference type="Google" id="ProtNLM"/>
    </source>
</evidence>
<dbReference type="OrthoDB" id="7289984at2759"/>
<reference evidence="1" key="1">
    <citation type="submission" date="2021-01" db="EMBL/GenBank/DDBJ databases">
        <authorList>
            <consortium name="Aspergillus puulaauensis MK2 genome sequencing consortium"/>
            <person name="Kazuki M."/>
            <person name="Futagami T."/>
        </authorList>
    </citation>
    <scope>NUCLEOTIDE SEQUENCE</scope>
    <source>
        <strain evidence="1">MK2</strain>
    </source>
</reference>
<dbReference type="RefSeq" id="XP_041560790.1">
    <property type="nucleotide sequence ID" value="XM_041695018.1"/>
</dbReference>
<protein>
    <recommendedName>
        <fullName evidence="3">Ketoreductase (KR) domain-containing protein</fullName>
    </recommendedName>
</protein>
<dbReference type="AlphaFoldDB" id="A0A7R7XXS6"/>
<dbReference type="PANTHER" id="PTHR45458:SF3">
    <property type="entry name" value="CHAIN DEHYDROGENASE (ATSC), PUTATIVE-RELATED"/>
    <property type="match status" value="1"/>
</dbReference>
<keyword evidence="2" id="KW-1185">Reference proteome</keyword>
<evidence type="ECO:0000313" key="1">
    <source>
        <dbReference type="EMBL" id="BCS28604.1"/>
    </source>
</evidence>
<dbReference type="InterPro" id="IPR002347">
    <property type="entry name" value="SDR_fam"/>
</dbReference>
<evidence type="ECO:0000313" key="2">
    <source>
        <dbReference type="Proteomes" id="UP000654913"/>
    </source>
</evidence>
<proteinExistence type="predicted"/>
<organism evidence="1 2">
    <name type="scientific">Aspergillus puulaauensis</name>
    <dbReference type="NCBI Taxonomy" id="1220207"/>
    <lineage>
        <taxon>Eukaryota</taxon>
        <taxon>Fungi</taxon>
        <taxon>Dikarya</taxon>
        <taxon>Ascomycota</taxon>
        <taxon>Pezizomycotina</taxon>
        <taxon>Eurotiomycetes</taxon>
        <taxon>Eurotiomycetidae</taxon>
        <taxon>Eurotiales</taxon>
        <taxon>Aspergillaceae</taxon>
        <taxon>Aspergillus</taxon>
    </lineage>
</organism>
<dbReference type="Gene3D" id="3.40.50.720">
    <property type="entry name" value="NAD(P)-binding Rossmann-like Domain"/>
    <property type="match status" value="1"/>
</dbReference>
<gene>
    <name evidence="1" type="ORF">APUU_70174A</name>
</gene>
<sequence>MPVYLVTGVGRGLGYALMKRLAQSPENTVLGLARNKAAVEKRMESDGFNALILEADITNQPSLTRAVEGAAIP</sequence>
<reference evidence="1" key="2">
    <citation type="submission" date="2021-02" db="EMBL/GenBank/DDBJ databases">
        <title>Aspergillus puulaauensis MK2 genome sequence.</title>
        <authorList>
            <person name="Futagami T."/>
            <person name="Mori K."/>
            <person name="Kadooka C."/>
            <person name="Tanaka T."/>
        </authorList>
    </citation>
    <scope>NUCLEOTIDE SEQUENCE</scope>
    <source>
        <strain evidence="1">MK2</strain>
    </source>
</reference>
<dbReference type="KEGG" id="apuu:APUU_70174A"/>
<dbReference type="GeneID" id="64978601"/>
<dbReference type="GO" id="GO:0016616">
    <property type="term" value="F:oxidoreductase activity, acting on the CH-OH group of donors, NAD or NADP as acceptor"/>
    <property type="evidence" value="ECO:0007669"/>
    <property type="project" value="TreeGrafter"/>
</dbReference>
<name>A0A7R7XXS6_9EURO</name>
<dbReference type="EMBL" id="AP024449">
    <property type="protein sequence ID" value="BCS28604.1"/>
    <property type="molecule type" value="Genomic_DNA"/>
</dbReference>
<dbReference type="Proteomes" id="UP000654913">
    <property type="component" value="Chromosome 7"/>
</dbReference>